<evidence type="ECO:0000259" key="1">
    <source>
        <dbReference type="PROSITE" id="PS51340"/>
    </source>
</evidence>
<comment type="caution">
    <text evidence="2">The sequence shown here is derived from an EMBL/GenBank/DDBJ whole genome shotgun (WGS) entry which is preliminary data.</text>
</comment>
<evidence type="ECO:0000313" key="2">
    <source>
        <dbReference type="EMBL" id="RBQ28246.1"/>
    </source>
</evidence>
<feature type="domain" description="MOSC" evidence="1">
    <location>
        <begin position="35"/>
        <end position="172"/>
    </location>
</feature>
<gene>
    <name evidence="2" type="ORF">CRU91_10160</name>
</gene>
<dbReference type="EMBL" id="PDKB01000019">
    <property type="protein sequence ID" value="RBQ28246.1"/>
    <property type="molecule type" value="Genomic_DNA"/>
</dbReference>
<protein>
    <submittedName>
        <fullName evidence="2">MOSC domain-containing protein</fullName>
    </submittedName>
</protein>
<accession>A0A366MPQ6</accession>
<dbReference type="Proteomes" id="UP000252669">
    <property type="component" value="Unassembled WGS sequence"/>
</dbReference>
<dbReference type="SUPFAM" id="SSF50800">
    <property type="entry name" value="PK beta-barrel domain-like"/>
    <property type="match status" value="1"/>
</dbReference>
<dbReference type="PANTHER" id="PTHR30212">
    <property type="entry name" value="PROTEIN YIIM"/>
    <property type="match status" value="1"/>
</dbReference>
<dbReference type="GO" id="GO:0030151">
    <property type="term" value="F:molybdenum ion binding"/>
    <property type="evidence" value="ECO:0007669"/>
    <property type="project" value="InterPro"/>
</dbReference>
<dbReference type="PANTHER" id="PTHR30212:SF2">
    <property type="entry name" value="PROTEIN YIIM"/>
    <property type="match status" value="1"/>
</dbReference>
<dbReference type="InterPro" id="IPR052353">
    <property type="entry name" value="Benzoxazolinone_Detox_Enz"/>
</dbReference>
<dbReference type="OrthoDB" id="9786134at2"/>
<name>A0A366MPQ6_9BACT</name>
<keyword evidence="3" id="KW-1185">Reference proteome</keyword>
<dbReference type="Pfam" id="PF03473">
    <property type="entry name" value="MOSC"/>
    <property type="match status" value="1"/>
</dbReference>
<dbReference type="Gene3D" id="2.40.33.20">
    <property type="entry name" value="PK beta-barrel domain-like"/>
    <property type="match status" value="1"/>
</dbReference>
<dbReference type="PROSITE" id="PS51340">
    <property type="entry name" value="MOSC"/>
    <property type="match status" value="1"/>
</dbReference>
<dbReference type="RefSeq" id="WP_113895115.1">
    <property type="nucleotide sequence ID" value="NZ_JANJGA010000018.1"/>
</dbReference>
<reference evidence="2 3" key="1">
    <citation type="submission" date="2017-10" db="EMBL/GenBank/DDBJ databases">
        <title>Genomics of the genus Arcobacter.</title>
        <authorList>
            <person name="Perez-Cataluna A."/>
            <person name="Figueras M.J."/>
        </authorList>
    </citation>
    <scope>NUCLEOTIDE SEQUENCE [LARGE SCALE GENOMIC DNA]</scope>
    <source>
        <strain evidence="2 3">CECT 9230</strain>
    </source>
</reference>
<evidence type="ECO:0000313" key="3">
    <source>
        <dbReference type="Proteomes" id="UP000252669"/>
    </source>
</evidence>
<sequence length="233" mass="26817">MATKISTILYIKVGNVTITKLENQKRQELVSGIKKYPVSKAYLSKSGFIDDFQADLLHHGGVNKALFLFSKLTYQNINSHFNNSFDMTNMAYFGENLILDEICEKDICIGDILQIGDTQVQITQPRQPCWKLSINTEQNNMTKFIFESGFTGFYAKVLKEGNISKGDEIYLESRINPELTIEKLNKIIVNPMIDENLTLKALNCEELGYQFKNSLQKRYEMGDKDEQFSYYHT</sequence>
<dbReference type="AlphaFoldDB" id="A0A366MPQ6"/>
<dbReference type="GO" id="GO:0003824">
    <property type="term" value="F:catalytic activity"/>
    <property type="evidence" value="ECO:0007669"/>
    <property type="project" value="InterPro"/>
</dbReference>
<dbReference type="InterPro" id="IPR011037">
    <property type="entry name" value="Pyrv_Knase-like_insert_dom_sf"/>
</dbReference>
<dbReference type="GO" id="GO:0030170">
    <property type="term" value="F:pyridoxal phosphate binding"/>
    <property type="evidence" value="ECO:0007669"/>
    <property type="project" value="InterPro"/>
</dbReference>
<proteinExistence type="predicted"/>
<organism evidence="2 3">
    <name type="scientific">Aliarcobacter vitoriensis</name>
    <dbReference type="NCBI Taxonomy" id="2011099"/>
    <lineage>
        <taxon>Bacteria</taxon>
        <taxon>Pseudomonadati</taxon>
        <taxon>Campylobacterota</taxon>
        <taxon>Epsilonproteobacteria</taxon>
        <taxon>Campylobacterales</taxon>
        <taxon>Arcobacteraceae</taxon>
        <taxon>Aliarcobacter</taxon>
    </lineage>
</organism>
<dbReference type="InterPro" id="IPR005302">
    <property type="entry name" value="MoCF_Sase_C"/>
</dbReference>